<dbReference type="Proteomes" id="UP000257109">
    <property type="component" value="Unassembled WGS sequence"/>
</dbReference>
<organism evidence="2 3">
    <name type="scientific">Mucuna pruriens</name>
    <name type="common">Velvet bean</name>
    <name type="synonym">Dolichos pruriens</name>
    <dbReference type="NCBI Taxonomy" id="157652"/>
    <lineage>
        <taxon>Eukaryota</taxon>
        <taxon>Viridiplantae</taxon>
        <taxon>Streptophyta</taxon>
        <taxon>Embryophyta</taxon>
        <taxon>Tracheophyta</taxon>
        <taxon>Spermatophyta</taxon>
        <taxon>Magnoliopsida</taxon>
        <taxon>eudicotyledons</taxon>
        <taxon>Gunneridae</taxon>
        <taxon>Pentapetalae</taxon>
        <taxon>rosids</taxon>
        <taxon>fabids</taxon>
        <taxon>Fabales</taxon>
        <taxon>Fabaceae</taxon>
        <taxon>Papilionoideae</taxon>
        <taxon>50 kb inversion clade</taxon>
        <taxon>NPAAA clade</taxon>
        <taxon>indigoferoid/millettioid clade</taxon>
        <taxon>Phaseoleae</taxon>
        <taxon>Mucuna</taxon>
    </lineage>
</organism>
<feature type="compositionally biased region" description="Acidic residues" evidence="1">
    <location>
        <begin position="109"/>
        <end position="129"/>
    </location>
</feature>
<sequence length="129" mass="14529">MKHPTEDHSLFGIDVINELVEEYMQLDADSVEIPNFVELPDVTDCFDSVTDVPDSVSLPNMYDGDLECSSCARIRVANIKRPVVAKMEIEKEAEFDSKNQEGAESDSNNQEEVEFDSNNQEEAESDSNY</sequence>
<evidence type="ECO:0000313" key="2">
    <source>
        <dbReference type="EMBL" id="RDX63459.1"/>
    </source>
</evidence>
<evidence type="ECO:0000256" key="1">
    <source>
        <dbReference type="SAM" id="MobiDB-lite"/>
    </source>
</evidence>
<feature type="non-terminal residue" evidence="2">
    <location>
        <position position="1"/>
    </location>
</feature>
<feature type="region of interest" description="Disordered" evidence="1">
    <location>
        <begin position="92"/>
        <end position="129"/>
    </location>
</feature>
<protein>
    <submittedName>
        <fullName evidence="2">Uncharacterized protein</fullName>
    </submittedName>
</protein>
<name>A0A371EBT9_MUCPR</name>
<proteinExistence type="predicted"/>
<keyword evidence="3" id="KW-1185">Reference proteome</keyword>
<feature type="compositionally biased region" description="Basic and acidic residues" evidence="1">
    <location>
        <begin position="92"/>
        <end position="101"/>
    </location>
</feature>
<gene>
    <name evidence="2" type="ORF">CR513_58111</name>
</gene>
<accession>A0A371EBT9</accession>
<evidence type="ECO:0000313" key="3">
    <source>
        <dbReference type="Proteomes" id="UP000257109"/>
    </source>
</evidence>
<dbReference type="AlphaFoldDB" id="A0A371EBT9"/>
<dbReference type="EMBL" id="QJKJ01014889">
    <property type="protein sequence ID" value="RDX63459.1"/>
    <property type="molecule type" value="Genomic_DNA"/>
</dbReference>
<comment type="caution">
    <text evidence="2">The sequence shown here is derived from an EMBL/GenBank/DDBJ whole genome shotgun (WGS) entry which is preliminary data.</text>
</comment>
<reference evidence="2" key="1">
    <citation type="submission" date="2018-05" db="EMBL/GenBank/DDBJ databases">
        <title>Draft genome of Mucuna pruriens seed.</title>
        <authorList>
            <person name="Nnadi N.E."/>
            <person name="Vos R."/>
            <person name="Hasami M.H."/>
            <person name="Devisetty U.K."/>
            <person name="Aguiy J.C."/>
        </authorList>
    </citation>
    <scope>NUCLEOTIDE SEQUENCE [LARGE SCALE GENOMIC DNA]</scope>
    <source>
        <strain evidence="2">JCA_2017</strain>
    </source>
</reference>